<dbReference type="GO" id="GO:0004181">
    <property type="term" value="F:metallocarboxypeptidase activity"/>
    <property type="evidence" value="ECO:0007669"/>
    <property type="project" value="InterPro"/>
</dbReference>
<name>A0A382J889_9ZZZZ</name>
<dbReference type="Gene3D" id="1.10.1370.30">
    <property type="match status" value="1"/>
</dbReference>
<evidence type="ECO:0000313" key="1">
    <source>
        <dbReference type="EMBL" id="SVC07998.1"/>
    </source>
</evidence>
<dbReference type="EMBL" id="UINC01072391">
    <property type="protein sequence ID" value="SVC07998.1"/>
    <property type="molecule type" value="Genomic_DNA"/>
</dbReference>
<reference evidence="1" key="1">
    <citation type="submission" date="2018-05" db="EMBL/GenBank/DDBJ databases">
        <authorList>
            <person name="Lanie J.A."/>
            <person name="Ng W.-L."/>
            <person name="Kazmierczak K.M."/>
            <person name="Andrzejewski T.M."/>
            <person name="Davidsen T.M."/>
            <person name="Wayne K.J."/>
            <person name="Tettelin H."/>
            <person name="Glass J.I."/>
            <person name="Rusch D."/>
            <person name="Podicherti R."/>
            <person name="Tsui H.-C.T."/>
            <person name="Winkler M.E."/>
        </authorList>
    </citation>
    <scope>NUCLEOTIDE SEQUENCE</scope>
</reference>
<dbReference type="Pfam" id="PF02074">
    <property type="entry name" value="Peptidase_M32"/>
    <property type="match status" value="1"/>
</dbReference>
<dbReference type="PANTHER" id="PTHR34217:SF1">
    <property type="entry name" value="CARBOXYPEPTIDASE 1"/>
    <property type="match status" value="1"/>
</dbReference>
<feature type="non-terminal residue" evidence="1">
    <location>
        <position position="349"/>
    </location>
</feature>
<dbReference type="GO" id="GO:0006508">
    <property type="term" value="P:proteolysis"/>
    <property type="evidence" value="ECO:0007669"/>
    <property type="project" value="InterPro"/>
</dbReference>
<accession>A0A382J889</accession>
<proteinExistence type="predicted"/>
<protein>
    <recommendedName>
        <fullName evidence="2">Carboxypeptidase M32</fullName>
    </recommendedName>
</protein>
<dbReference type="PRINTS" id="PR00998">
    <property type="entry name" value="CRBOXYPTASET"/>
</dbReference>
<feature type="non-terminal residue" evidence="1">
    <location>
        <position position="1"/>
    </location>
</feature>
<sequence>DWAAIMPAGGAAARAAQLSEMDVIRHELMTDPKLADLLGAAESARADLNPWQDANLSEMRHRWTHANALPADLVAALSNATSACELVWREAHASSDFPAFQNAFEPLLALIREKADAKAAALDLAPYDALIDGYDPGFACAEIDIIFDDLAGFLPAFLAQVLDKQSGETAPFRPVGPFAVSQQRALSRTLMERVGFDFNHGRLDESHHPFCGGVAEDVRITTRYDESNFTSSLMAVLHETGHALYERGLPTEWRTQPVGDSRSMSLHESQSLLMEMQVCRGAEFIGFAAPLMRDFFAANESEADVAFAPNNLHRLAIHVAPGFIRVDADEVTYPAHIMLRYRLEKAMIA</sequence>
<evidence type="ECO:0008006" key="2">
    <source>
        <dbReference type="Google" id="ProtNLM"/>
    </source>
</evidence>
<dbReference type="AlphaFoldDB" id="A0A382J889"/>
<organism evidence="1">
    <name type="scientific">marine metagenome</name>
    <dbReference type="NCBI Taxonomy" id="408172"/>
    <lineage>
        <taxon>unclassified sequences</taxon>
        <taxon>metagenomes</taxon>
        <taxon>ecological metagenomes</taxon>
    </lineage>
</organism>
<dbReference type="SUPFAM" id="SSF55486">
    <property type="entry name" value="Metalloproteases ('zincins'), catalytic domain"/>
    <property type="match status" value="1"/>
</dbReference>
<dbReference type="InterPro" id="IPR001333">
    <property type="entry name" value="Peptidase_M32_Taq"/>
</dbReference>
<gene>
    <name evidence="1" type="ORF">METZ01_LOCUS260852</name>
</gene>
<dbReference type="PROSITE" id="PS52034">
    <property type="entry name" value="PEPTIDASE_M32"/>
    <property type="match status" value="1"/>
</dbReference>
<dbReference type="PANTHER" id="PTHR34217">
    <property type="entry name" value="METAL-DEPENDENT CARBOXYPEPTIDASE"/>
    <property type="match status" value="1"/>
</dbReference>